<sequence length="297" mass="33597">MVCLCWLLLVVMAYVCVPGCGSVCSVKSSICNDLSSKGRILDCIHCCMSVIQAEFPDLTALAVKVGGDDDDLLFSIILAAMASKDKISEPDLKARSNKRRSYSMEHFRWGKPLGDKIAQPKLRTKSNKRRSYTMEHFRWGKPLGGKPPKLKAHSNSRRSYSMEHFRWGKPPGRKRRPVKVFGSSLEGGGSSEDSFPTLSRRQLSKDEAKWERNQNQQLKRARVNSTTKVPLGPQDRKAGTYRMSHFRWGSPAASKRKDGFAKPWQEKRPVNTLRNIIVKDVQRIMGPMKMREEEVGG</sequence>
<feature type="domain" description="Pro-opiomelanocortin/corticotropin ACTH central region" evidence="9">
    <location>
        <begin position="159"/>
        <end position="199"/>
    </location>
</feature>
<evidence type="ECO:0000313" key="11">
    <source>
        <dbReference type="Proteomes" id="UP000265040"/>
    </source>
</evidence>
<accession>A0A3Q1I309</accession>
<feature type="chain" id="PRO_5018607577" description="Pro-opiomelanocortin/corticotropin ACTH central region domain-containing protein" evidence="8">
    <location>
        <begin position="23"/>
        <end position="297"/>
    </location>
</feature>
<evidence type="ECO:0000256" key="3">
    <source>
        <dbReference type="ARBA" id="ARBA00005832"/>
    </source>
</evidence>
<evidence type="ECO:0000259" key="9">
    <source>
        <dbReference type="SMART" id="SM01363"/>
    </source>
</evidence>
<feature type="region of interest" description="Disordered" evidence="7">
    <location>
        <begin position="138"/>
        <end position="237"/>
    </location>
</feature>
<dbReference type="OrthoDB" id="8962839at2759"/>
<evidence type="ECO:0000256" key="7">
    <source>
        <dbReference type="SAM" id="MobiDB-lite"/>
    </source>
</evidence>
<keyword evidence="6" id="KW-0372">Hormone</keyword>
<dbReference type="PANTHER" id="PTHR11416">
    <property type="entry name" value="PRO-OPIOMELANOCORTIN"/>
    <property type="match status" value="1"/>
</dbReference>
<evidence type="ECO:0000256" key="1">
    <source>
        <dbReference type="ARBA" id="ARBA00002965"/>
    </source>
</evidence>
<evidence type="ECO:0000256" key="6">
    <source>
        <dbReference type="ARBA" id="ARBA00022702"/>
    </source>
</evidence>
<comment type="function">
    <text evidence="1">Stimulates the adrenal glands to release cortisol.</text>
</comment>
<dbReference type="InterPro" id="IPR001941">
    <property type="entry name" value="PMOC"/>
</dbReference>
<keyword evidence="4" id="KW-0964">Secreted</keyword>
<feature type="domain" description="Pro-opiomelanocortin/corticotropin ACTH central region" evidence="9">
    <location>
        <begin position="101"/>
        <end position="141"/>
    </location>
</feature>
<keyword evidence="8" id="KW-0732">Signal</keyword>
<dbReference type="RefSeq" id="XP_026196588.1">
    <property type="nucleotide sequence ID" value="XM_026340803.2"/>
</dbReference>
<evidence type="ECO:0000256" key="4">
    <source>
        <dbReference type="ARBA" id="ARBA00022525"/>
    </source>
</evidence>
<comment type="similarity">
    <text evidence="3">Belongs to the POMC family.</text>
</comment>
<organism evidence="10 11">
    <name type="scientific">Anabas testudineus</name>
    <name type="common">Climbing perch</name>
    <name type="synonym">Anthias testudineus</name>
    <dbReference type="NCBI Taxonomy" id="64144"/>
    <lineage>
        <taxon>Eukaryota</taxon>
        <taxon>Metazoa</taxon>
        <taxon>Chordata</taxon>
        <taxon>Craniata</taxon>
        <taxon>Vertebrata</taxon>
        <taxon>Euteleostomi</taxon>
        <taxon>Actinopterygii</taxon>
        <taxon>Neopterygii</taxon>
        <taxon>Teleostei</taxon>
        <taxon>Neoteleostei</taxon>
        <taxon>Acanthomorphata</taxon>
        <taxon>Anabantaria</taxon>
        <taxon>Anabantiformes</taxon>
        <taxon>Anabantoidei</taxon>
        <taxon>Anabantidae</taxon>
        <taxon>Anabas</taxon>
    </lineage>
</organism>
<proteinExistence type="inferred from homology"/>
<dbReference type="AlphaFoldDB" id="A0A3Q1I309"/>
<evidence type="ECO:0000256" key="8">
    <source>
        <dbReference type="SAM" id="SignalP"/>
    </source>
</evidence>
<feature type="signal peptide" evidence="8">
    <location>
        <begin position="1"/>
        <end position="22"/>
    </location>
</feature>
<dbReference type="InParanoid" id="A0A3Q1I309"/>
<dbReference type="GO" id="GO:0005184">
    <property type="term" value="F:neuropeptide hormone activity"/>
    <property type="evidence" value="ECO:0007669"/>
    <property type="project" value="TreeGrafter"/>
</dbReference>
<dbReference type="GeneID" id="113149000"/>
<dbReference type="PRINTS" id="PR00383">
    <property type="entry name" value="MELANOCORTIN"/>
</dbReference>
<dbReference type="Ensembl" id="ENSATET00000014761.3">
    <property type="protein sequence ID" value="ENSATEP00000014530.1"/>
    <property type="gene ID" value="ENSATEG00000010127.3"/>
</dbReference>
<evidence type="ECO:0000256" key="2">
    <source>
        <dbReference type="ARBA" id="ARBA00004613"/>
    </source>
</evidence>
<feature type="domain" description="Pro-opiomelanocortin/corticotropin ACTH central region" evidence="9">
    <location>
        <begin position="240"/>
        <end position="290"/>
    </location>
</feature>
<dbReference type="GeneTree" id="ENSGT00390000016811"/>
<evidence type="ECO:0000256" key="5">
    <source>
        <dbReference type="ARBA" id="ARBA00022685"/>
    </source>
</evidence>
<dbReference type="GO" id="GO:0007218">
    <property type="term" value="P:neuropeptide signaling pathway"/>
    <property type="evidence" value="ECO:0007669"/>
    <property type="project" value="TreeGrafter"/>
</dbReference>
<dbReference type="InterPro" id="IPR050878">
    <property type="entry name" value="POMC-derived_peptides"/>
</dbReference>
<dbReference type="OMA" id="MVCQCWL"/>
<keyword evidence="11" id="KW-1185">Reference proteome</keyword>
<dbReference type="SMART" id="SM01363">
    <property type="entry name" value="ACTH_domain"/>
    <property type="match status" value="3"/>
</dbReference>
<dbReference type="Pfam" id="PF00976">
    <property type="entry name" value="ACTH_domain"/>
    <property type="match status" value="4"/>
</dbReference>
<feature type="compositionally biased region" description="Basic and acidic residues" evidence="7">
    <location>
        <begin position="203"/>
        <end position="212"/>
    </location>
</feature>
<reference evidence="10" key="1">
    <citation type="submission" date="2021-04" db="EMBL/GenBank/DDBJ databases">
        <authorList>
            <consortium name="Wellcome Sanger Institute Data Sharing"/>
        </authorList>
    </citation>
    <scope>NUCLEOTIDE SEQUENCE [LARGE SCALE GENOMIC DNA]</scope>
</reference>
<feature type="compositionally biased region" description="Polar residues" evidence="7">
    <location>
        <begin position="213"/>
        <end position="228"/>
    </location>
</feature>
<dbReference type="Proteomes" id="UP000265040">
    <property type="component" value="Chromosome 24"/>
</dbReference>
<dbReference type="GO" id="GO:0005576">
    <property type="term" value="C:extracellular region"/>
    <property type="evidence" value="ECO:0007669"/>
    <property type="project" value="UniProtKB-SubCell"/>
</dbReference>
<reference evidence="10" key="2">
    <citation type="submission" date="2025-08" db="UniProtKB">
        <authorList>
            <consortium name="Ensembl"/>
        </authorList>
    </citation>
    <scope>IDENTIFICATION</scope>
</reference>
<dbReference type="STRING" id="64144.ENSATEP00000014530"/>
<reference evidence="10" key="3">
    <citation type="submission" date="2025-09" db="UniProtKB">
        <authorList>
            <consortium name="Ensembl"/>
        </authorList>
    </citation>
    <scope>IDENTIFICATION</scope>
</reference>
<protein>
    <recommendedName>
        <fullName evidence="9">Pro-opiomelanocortin/corticotropin ACTH central region domain-containing protein</fullName>
    </recommendedName>
</protein>
<name>A0A3Q1I309_ANATE</name>
<keyword evidence="5" id="KW-0165">Cleavage on pair of basic residues</keyword>
<dbReference type="InterPro" id="IPR013531">
    <property type="entry name" value="Mcrtin_ACTH_cent"/>
</dbReference>
<dbReference type="PANTHER" id="PTHR11416:SF7">
    <property type="entry name" value="PRO-OPIOMELANOCORTIN"/>
    <property type="match status" value="1"/>
</dbReference>
<evidence type="ECO:0000313" key="10">
    <source>
        <dbReference type="Ensembl" id="ENSATEP00000014530.1"/>
    </source>
</evidence>
<comment type="subcellular location">
    <subcellularLocation>
        <location evidence="2">Secreted</location>
    </subcellularLocation>
</comment>